<proteinExistence type="predicted"/>
<accession>A0A2N1N9B4</accession>
<dbReference type="SUPFAM" id="SSF52540">
    <property type="entry name" value="P-loop containing nucleoside triphosphate hydrolases"/>
    <property type="match status" value="1"/>
</dbReference>
<gene>
    <name evidence="1" type="ORF">RhiirC2_779588</name>
</gene>
<dbReference type="AlphaFoldDB" id="A0A2N1N9B4"/>
<reference evidence="1 2" key="2">
    <citation type="submission" date="2017-10" db="EMBL/GenBank/DDBJ databases">
        <title>Extensive intraspecific genome diversity in a model arbuscular mycorrhizal fungus.</title>
        <authorList>
            <person name="Chen E.C.H."/>
            <person name="Morin E."/>
            <person name="Baudet D."/>
            <person name="Noel J."/>
            <person name="Ndikumana S."/>
            <person name="Charron P."/>
            <person name="St-Onge C."/>
            <person name="Giorgi J."/>
            <person name="Grigoriev I.V."/>
            <person name="Roux C."/>
            <person name="Martin F.M."/>
            <person name="Corradi N."/>
        </authorList>
    </citation>
    <scope>NUCLEOTIDE SEQUENCE [LARGE SCALE GENOMIC DNA]</scope>
    <source>
        <strain evidence="1 2">C2</strain>
    </source>
</reference>
<protein>
    <submittedName>
        <fullName evidence="1">Uncharacterized protein</fullName>
    </submittedName>
</protein>
<dbReference type="EMBL" id="LLXL01000606">
    <property type="protein sequence ID" value="PKK70525.1"/>
    <property type="molecule type" value="Genomic_DNA"/>
</dbReference>
<dbReference type="Proteomes" id="UP000233469">
    <property type="component" value="Unassembled WGS sequence"/>
</dbReference>
<sequence length="239" mass="27807">MDRKMVVIDLSCDTICQGKLTIDKLLKCLLKEKIILIRSPPMAGKTTLAQLFENSLLNSDEEDDEWTFAEGFKCLMNMTWFEFLNSCNVKTFLIIDEAQKMYTPINRSEPLHGGNVFWESFKDVQRYLKLYLPHMDFLVPTILKDLKMPISLKKNSKTIFNKFCKKKLSMLDEKDLQSIYHYLYVITGLPGLAAYTMDKIYDKFTKHVSLSFEKNFSYLNHNFCAVVELIRASSVITDD</sequence>
<evidence type="ECO:0000313" key="1">
    <source>
        <dbReference type="EMBL" id="PKK70525.1"/>
    </source>
</evidence>
<dbReference type="VEuPathDB" id="FungiDB:RhiirFUN_012985"/>
<dbReference type="VEuPathDB" id="FungiDB:FUN_016239"/>
<dbReference type="VEuPathDB" id="FungiDB:RhiirFUN_012984"/>
<dbReference type="VEuPathDB" id="FungiDB:RhiirA1_460939"/>
<reference evidence="1 2" key="1">
    <citation type="submission" date="2016-04" db="EMBL/GenBank/DDBJ databases">
        <title>Genome analyses suggest a sexual origin of heterokaryosis in a supposedly ancient asexual fungus.</title>
        <authorList>
            <person name="Ropars J."/>
            <person name="Sedzielewska K."/>
            <person name="Noel J."/>
            <person name="Charron P."/>
            <person name="Farinelli L."/>
            <person name="Marton T."/>
            <person name="Kruger M."/>
            <person name="Pelin A."/>
            <person name="Brachmann A."/>
            <person name="Corradi N."/>
        </authorList>
    </citation>
    <scope>NUCLEOTIDE SEQUENCE [LARGE SCALE GENOMIC DNA]</scope>
    <source>
        <strain evidence="1 2">C2</strain>
    </source>
</reference>
<comment type="caution">
    <text evidence="1">The sequence shown here is derived from an EMBL/GenBank/DDBJ whole genome shotgun (WGS) entry which is preliminary data.</text>
</comment>
<evidence type="ECO:0000313" key="2">
    <source>
        <dbReference type="Proteomes" id="UP000233469"/>
    </source>
</evidence>
<name>A0A2N1N9B4_9GLOM</name>
<dbReference type="InterPro" id="IPR027417">
    <property type="entry name" value="P-loop_NTPase"/>
</dbReference>
<organism evidence="1 2">
    <name type="scientific">Rhizophagus irregularis</name>
    <dbReference type="NCBI Taxonomy" id="588596"/>
    <lineage>
        <taxon>Eukaryota</taxon>
        <taxon>Fungi</taxon>
        <taxon>Fungi incertae sedis</taxon>
        <taxon>Mucoromycota</taxon>
        <taxon>Glomeromycotina</taxon>
        <taxon>Glomeromycetes</taxon>
        <taxon>Glomerales</taxon>
        <taxon>Glomeraceae</taxon>
        <taxon>Rhizophagus</taxon>
    </lineage>
</organism>
<dbReference type="VEuPathDB" id="FungiDB:FUN_016240"/>